<organism evidence="9 10">
    <name type="scientific">Hyphomonas chukchiensis</name>
    <dbReference type="NCBI Taxonomy" id="1280947"/>
    <lineage>
        <taxon>Bacteria</taxon>
        <taxon>Pseudomonadati</taxon>
        <taxon>Pseudomonadota</taxon>
        <taxon>Alphaproteobacteria</taxon>
        <taxon>Hyphomonadales</taxon>
        <taxon>Hyphomonadaceae</taxon>
        <taxon>Hyphomonas</taxon>
    </lineage>
</organism>
<comment type="caution">
    <text evidence="9">The sequence shown here is derived from an EMBL/GenBank/DDBJ whole genome shotgun (WGS) entry which is preliminary data.</text>
</comment>
<dbReference type="Gene3D" id="3.30.420.270">
    <property type="match status" value="1"/>
</dbReference>
<dbReference type="EMBL" id="AWFG01000074">
    <property type="protein sequence ID" value="KCZ54521.1"/>
    <property type="molecule type" value="Genomic_DNA"/>
</dbReference>
<evidence type="ECO:0000313" key="10">
    <source>
        <dbReference type="Proteomes" id="UP000027190"/>
    </source>
</evidence>
<keyword evidence="6 8" id="KW-0472">Membrane</keyword>
<keyword evidence="7" id="KW-0813">Transport</keyword>
<dbReference type="eggNOG" id="COG0848">
    <property type="taxonomic scope" value="Bacteria"/>
</dbReference>
<dbReference type="RefSeq" id="WP_051615623.1">
    <property type="nucleotide sequence ID" value="NZ_AWFG01000074.1"/>
</dbReference>
<evidence type="ECO:0000256" key="7">
    <source>
        <dbReference type="RuleBase" id="RU003879"/>
    </source>
</evidence>
<evidence type="ECO:0000256" key="1">
    <source>
        <dbReference type="ARBA" id="ARBA00004162"/>
    </source>
</evidence>
<comment type="similarity">
    <text evidence="2 7">Belongs to the ExbD/TolR family.</text>
</comment>
<keyword evidence="5 8" id="KW-1133">Transmembrane helix</keyword>
<dbReference type="GO" id="GO:0015031">
    <property type="term" value="P:protein transport"/>
    <property type="evidence" value="ECO:0007669"/>
    <property type="project" value="UniProtKB-KW"/>
</dbReference>
<keyword evidence="7" id="KW-0653">Protein transport</keyword>
<dbReference type="InterPro" id="IPR003400">
    <property type="entry name" value="ExbD"/>
</dbReference>
<dbReference type="PATRIC" id="fig|1280947.3.peg.3361"/>
<accession>A0A062U2G8</accession>
<proteinExistence type="inferred from homology"/>
<dbReference type="AlphaFoldDB" id="A0A062U2G8"/>
<evidence type="ECO:0000256" key="3">
    <source>
        <dbReference type="ARBA" id="ARBA00022475"/>
    </source>
</evidence>
<evidence type="ECO:0000256" key="8">
    <source>
        <dbReference type="SAM" id="Phobius"/>
    </source>
</evidence>
<protein>
    <recommendedName>
        <fullName evidence="11">Biopolymer transporter ExbD</fullName>
    </recommendedName>
</protein>
<keyword evidence="3" id="KW-1003">Cell membrane</keyword>
<evidence type="ECO:0000256" key="5">
    <source>
        <dbReference type="ARBA" id="ARBA00022989"/>
    </source>
</evidence>
<dbReference type="Proteomes" id="UP000027190">
    <property type="component" value="Unassembled WGS sequence"/>
</dbReference>
<evidence type="ECO:0000256" key="2">
    <source>
        <dbReference type="ARBA" id="ARBA00005811"/>
    </source>
</evidence>
<evidence type="ECO:0008006" key="11">
    <source>
        <dbReference type="Google" id="ProtNLM"/>
    </source>
</evidence>
<dbReference type="GO" id="GO:0022857">
    <property type="term" value="F:transmembrane transporter activity"/>
    <property type="evidence" value="ECO:0007669"/>
    <property type="project" value="InterPro"/>
</dbReference>
<dbReference type="STRING" id="1280947.HY30_09550"/>
<feature type="transmembrane region" description="Helical" evidence="8">
    <location>
        <begin position="21"/>
        <end position="39"/>
    </location>
</feature>
<dbReference type="Pfam" id="PF02472">
    <property type="entry name" value="ExbD"/>
    <property type="match status" value="1"/>
</dbReference>
<keyword evidence="10" id="KW-1185">Reference proteome</keyword>
<evidence type="ECO:0000256" key="6">
    <source>
        <dbReference type="ARBA" id="ARBA00023136"/>
    </source>
</evidence>
<sequence length="139" mass="15022">MKLSAREDASQLASIDDRIMPLINIVFLLLIFFLVAGVIREVEPVDVDPPRSMVEGESEVAPLTIYVSADGHFALGDDVLTDDAFNVAVTEAVLTDPEQAIRIVADRNVDSTKVITVLETLRSAGASRVKLTTQMQAAP</sequence>
<gene>
    <name evidence="9" type="ORF">HY30_09550</name>
</gene>
<keyword evidence="4 7" id="KW-0812">Transmembrane</keyword>
<reference evidence="9 10" key="1">
    <citation type="journal article" date="2014" name="Antonie Van Leeuwenhoek">
        <title>Hyphomonas beringensis sp. nov. and Hyphomonas chukchiensis sp. nov., isolated from surface seawater of the Bering Sea and Chukchi Sea.</title>
        <authorList>
            <person name="Li C."/>
            <person name="Lai Q."/>
            <person name="Li G."/>
            <person name="Dong C."/>
            <person name="Wang J."/>
            <person name="Liao Y."/>
            <person name="Shao Z."/>
        </authorList>
    </citation>
    <scope>NUCLEOTIDE SEQUENCE [LARGE SCALE GENOMIC DNA]</scope>
    <source>
        <strain evidence="9 10">BH-BN04-4</strain>
    </source>
</reference>
<evidence type="ECO:0000256" key="4">
    <source>
        <dbReference type="ARBA" id="ARBA00022692"/>
    </source>
</evidence>
<comment type="subcellular location">
    <subcellularLocation>
        <location evidence="1">Cell membrane</location>
        <topology evidence="1">Single-pass membrane protein</topology>
    </subcellularLocation>
    <subcellularLocation>
        <location evidence="7">Cell membrane</location>
        <topology evidence="7">Single-pass type II membrane protein</topology>
    </subcellularLocation>
</comment>
<dbReference type="GO" id="GO:0005886">
    <property type="term" value="C:plasma membrane"/>
    <property type="evidence" value="ECO:0007669"/>
    <property type="project" value="UniProtKB-SubCell"/>
</dbReference>
<evidence type="ECO:0000313" key="9">
    <source>
        <dbReference type="EMBL" id="KCZ54521.1"/>
    </source>
</evidence>
<name>A0A062U2G8_9PROT</name>
<dbReference type="PANTHER" id="PTHR30558">
    <property type="entry name" value="EXBD MEMBRANE COMPONENT OF PMF-DRIVEN MACROMOLECULE IMPORT SYSTEM"/>
    <property type="match status" value="1"/>
</dbReference>
<dbReference type="OrthoDB" id="9798629at2"/>